<accession>A0A518K206</accession>
<dbReference type="PANTHER" id="PTHR36109:SF2">
    <property type="entry name" value="MEMBRANE PROTEIN"/>
    <property type="match status" value="1"/>
</dbReference>
<gene>
    <name evidence="1" type="ORF">Spa11_00110</name>
</gene>
<reference evidence="1 2" key="1">
    <citation type="submission" date="2019-02" db="EMBL/GenBank/DDBJ databases">
        <title>Deep-cultivation of Planctomycetes and their phenomic and genomic characterization uncovers novel biology.</title>
        <authorList>
            <person name="Wiegand S."/>
            <person name="Jogler M."/>
            <person name="Boedeker C."/>
            <person name="Pinto D."/>
            <person name="Vollmers J."/>
            <person name="Rivas-Marin E."/>
            <person name="Kohn T."/>
            <person name="Peeters S.H."/>
            <person name="Heuer A."/>
            <person name="Rast P."/>
            <person name="Oberbeckmann S."/>
            <person name="Bunk B."/>
            <person name="Jeske O."/>
            <person name="Meyerdierks A."/>
            <person name="Storesund J.E."/>
            <person name="Kallscheuer N."/>
            <person name="Luecker S."/>
            <person name="Lage O.M."/>
            <person name="Pohl T."/>
            <person name="Merkel B.J."/>
            <person name="Hornburger P."/>
            <person name="Mueller R.-W."/>
            <person name="Bruemmer F."/>
            <person name="Labrenz M."/>
            <person name="Spormann A.M."/>
            <person name="Op den Camp H."/>
            <person name="Overmann J."/>
            <person name="Amann R."/>
            <person name="Jetten M.S.M."/>
            <person name="Mascher T."/>
            <person name="Medema M.H."/>
            <person name="Devos D.P."/>
            <person name="Kaster A.-K."/>
            <person name="Ovreas L."/>
            <person name="Rohde M."/>
            <person name="Galperin M.Y."/>
            <person name="Jogler C."/>
        </authorList>
    </citation>
    <scope>NUCLEOTIDE SEQUENCE [LARGE SCALE GENOMIC DNA]</scope>
    <source>
        <strain evidence="1 2">Spa11</strain>
    </source>
</reference>
<dbReference type="AlphaFoldDB" id="A0A518K206"/>
<dbReference type="InterPro" id="IPR052948">
    <property type="entry name" value="Low_temp-induced_all0457"/>
</dbReference>
<name>A0A518K206_9BACT</name>
<protein>
    <recommendedName>
        <fullName evidence="3">Heat induced stress protein YflT</fullName>
    </recommendedName>
</protein>
<dbReference type="EMBL" id="CP036349">
    <property type="protein sequence ID" value="QDV71843.1"/>
    <property type="molecule type" value="Genomic_DNA"/>
</dbReference>
<keyword evidence="2" id="KW-1185">Reference proteome</keyword>
<dbReference type="KEGG" id="bmei:Spa11_00110"/>
<dbReference type="RefSeq" id="WP_145105076.1">
    <property type="nucleotide sequence ID" value="NZ_CP036349.1"/>
</dbReference>
<sequence length="176" mass="17433">MATTHDTAVFCISDTREKTIAILNALRASGLRESEISLVMPHDDGGGDIAIEGATKAPEGAATGAGSGMVLGGVLGWMAGIGALAIPGLGPFIAAGPIMAALGGAAIGGASGSIAGGLIGLGFSEYEAKQYEGYLKEGNALISVSVADSDEVSKVKQIFKDADADHISAQGVNDAD</sequence>
<evidence type="ECO:0008006" key="3">
    <source>
        <dbReference type="Google" id="ProtNLM"/>
    </source>
</evidence>
<proteinExistence type="predicted"/>
<evidence type="ECO:0000313" key="2">
    <source>
        <dbReference type="Proteomes" id="UP000316426"/>
    </source>
</evidence>
<dbReference type="PANTHER" id="PTHR36109">
    <property type="entry name" value="MEMBRANE PROTEIN-RELATED"/>
    <property type="match status" value="1"/>
</dbReference>
<dbReference type="Proteomes" id="UP000316426">
    <property type="component" value="Chromosome"/>
</dbReference>
<evidence type="ECO:0000313" key="1">
    <source>
        <dbReference type="EMBL" id="QDV71843.1"/>
    </source>
</evidence>
<organism evidence="1 2">
    <name type="scientific">Botrimarina mediterranea</name>
    <dbReference type="NCBI Taxonomy" id="2528022"/>
    <lineage>
        <taxon>Bacteria</taxon>
        <taxon>Pseudomonadati</taxon>
        <taxon>Planctomycetota</taxon>
        <taxon>Planctomycetia</taxon>
        <taxon>Pirellulales</taxon>
        <taxon>Lacipirellulaceae</taxon>
        <taxon>Botrimarina</taxon>
    </lineage>
</organism>